<dbReference type="Pfam" id="PF00512">
    <property type="entry name" value="HisKA"/>
    <property type="match status" value="1"/>
</dbReference>
<dbReference type="Gene3D" id="3.30.565.10">
    <property type="entry name" value="Histidine kinase-like ATPase, C-terminal domain"/>
    <property type="match status" value="1"/>
</dbReference>
<evidence type="ECO:0000256" key="3">
    <source>
        <dbReference type="ARBA" id="ARBA00022553"/>
    </source>
</evidence>
<dbReference type="PRINTS" id="PR00344">
    <property type="entry name" value="BCTRLSENSOR"/>
</dbReference>
<dbReference type="SMART" id="SM00388">
    <property type="entry name" value="HisKA"/>
    <property type="match status" value="1"/>
</dbReference>
<evidence type="ECO:0000256" key="9">
    <source>
        <dbReference type="SAM" id="Phobius"/>
    </source>
</evidence>
<dbReference type="InterPro" id="IPR036890">
    <property type="entry name" value="HATPase_C_sf"/>
</dbReference>
<keyword evidence="3" id="KW-0597">Phosphoprotein</keyword>
<dbReference type="CDD" id="cd00075">
    <property type="entry name" value="HATPase"/>
    <property type="match status" value="1"/>
</dbReference>
<dbReference type="GO" id="GO:0007234">
    <property type="term" value="P:osmosensory signaling via phosphorelay pathway"/>
    <property type="evidence" value="ECO:0007669"/>
    <property type="project" value="TreeGrafter"/>
</dbReference>
<dbReference type="GO" id="GO:0005524">
    <property type="term" value="F:ATP binding"/>
    <property type="evidence" value="ECO:0007669"/>
    <property type="project" value="UniProtKB-KW"/>
</dbReference>
<evidence type="ECO:0000313" key="11">
    <source>
        <dbReference type="EMBL" id="KJF78892.1"/>
    </source>
</evidence>
<dbReference type="SUPFAM" id="SSF47384">
    <property type="entry name" value="Homodimeric domain of signal transducing histidine kinase"/>
    <property type="match status" value="1"/>
</dbReference>
<dbReference type="PANTHER" id="PTHR42878">
    <property type="entry name" value="TWO-COMPONENT HISTIDINE KINASE"/>
    <property type="match status" value="1"/>
</dbReference>
<evidence type="ECO:0000256" key="4">
    <source>
        <dbReference type="ARBA" id="ARBA00022679"/>
    </source>
</evidence>
<keyword evidence="8" id="KW-0902">Two-component regulatory system</keyword>
<evidence type="ECO:0000313" key="12">
    <source>
        <dbReference type="Proteomes" id="UP000032582"/>
    </source>
</evidence>
<evidence type="ECO:0000256" key="2">
    <source>
        <dbReference type="ARBA" id="ARBA00012438"/>
    </source>
</evidence>
<evidence type="ECO:0000256" key="5">
    <source>
        <dbReference type="ARBA" id="ARBA00022741"/>
    </source>
</evidence>
<dbReference type="InterPro" id="IPR004358">
    <property type="entry name" value="Sig_transdc_His_kin-like_C"/>
</dbReference>
<dbReference type="EC" id="2.7.13.3" evidence="2"/>
<dbReference type="Pfam" id="PF02518">
    <property type="entry name" value="HATPase_c"/>
    <property type="match status" value="1"/>
</dbReference>
<dbReference type="PANTHER" id="PTHR42878:SF7">
    <property type="entry name" value="SENSOR HISTIDINE KINASE GLRK"/>
    <property type="match status" value="1"/>
</dbReference>
<evidence type="ECO:0000256" key="6">
    <source>
        <dbReference type="ARBA" id="ARBA00022777"/>
    </source>
</evidence>
<keyword evidence="7" id="KW-0067">ATP-binding</keyword>
<evidence type="ECO:0000256" key="1">
    <source>
        <dbReference type="ARBA" id="ARBA00000085"/>
    </source>
</evidence>
<dbReference type="Proteomes" id="UP000032582">
    <property type="component" value="Unassembled WGS sequence"/>
</dbReference>
<dbReference type="PROSITE" id="PS50109">
    <property type="entry name" value="HIS_KIN"/>
    <property type="match status" value="1"/>
</dbReference>
<dbReference type="AlphaFoldDB" id="A0A0D8LAL5"/>
<feature type="transmembrane region" description="Helical" evidence="9">
    <location>
        <begin position="178"/>
        <end position="201"/>
    </location>
</feature>
<keyword evidence="5" id="KW-0547">Nucleotide-binding</keyword>
<dbReference type="InterPro" id="IPR005467">
    <property type="entry name" value="His_kinase_dom"/>
</dbReference>
<evidence type="ECO:0000256" key="8">
    <source>
        <dbReference type="ARBA" id="ARBA00023012"/>
    </source>
</evidence>
<comment type="caution">
    <text evidence="11">The sequence shown here is derived from an EMBL/GenBank/DDBJ whole genome shotgun (WGS) entry which is preliminary data.</text>
</comment>
<dbReference type="PATRIC" id="fig|582.24.peg.942"/>
<dbReference type="GO" id="GO:0000156">
    <property type="term" value="F:phosphorelay response regulator activity"/>
    <property type="evidence" value="ECO:0007669"/>
    <property type="project" value="TreeGrafter"/>
</dbReference>
<dbReference type="SUPFAM" id="SSF55874">
    <property type="entry name" value="ATPase domain of HSP90 chaperone/DNA topoisomerase II/histidine kinase"/>
    <property type="match status" value="1"/>
</dbReference>
<evidence type="ECO:0000256" key="7">
    <source>
        <dbReference type="ARBA" id="ARBA00022840"/>
    </source>
</evidence>
<sequence length="479" mass="54042">MTILKKWRLFPRSLRQLVVVAFCLVLLPLLGLAWQAYQSLDELSNQAAQISISTVQDARRSEEMSSLALEMERSYRQYCVLGNETLKNVWHKQYLRYEDYLARQKQSTPDPRYTDDIAGSLGQLSVLQCENGEPVAAMTTHLEAFARSNADLVQAIREANFRRGEELQSAIARKGQSFGWQSLLVFVLSTGLIILFTRMIIGPVKVIERMVNRLGEGRNLIQRLDNFNGPRELRSLALRIVWLSERLDWLESQRHEFLRHISHELKTPLASMREGTELLADEVAGPLTADQKEVVSILSESSRHLQVLIEQLLEYNRTLVDSPTEAKWVNLDTVVHEVVSAHSLPARSKEITTEVGLDETSVWAEPVLLTRVLDNLYSNAVHYGAESGKIRITSRKAGQHIQIDVANTGTPIPEEEQEMIFEPFYQGSLQRKGAVKGSGLGLSIARDCINRMGGELILVGSEGADVCFRIQLPFHTLLE</sequence>
<keyword evidence="9" id="KW-0812">Transmembrane</keyword>
<feature type="domain" description="Histidine kinase" evidence="10">
    <location>
        <begin position="260"/>
        <end position="476"/>
    </location>
</feature>
<keyword evidence="9" id="KW-0472">Membrane</keyword>
<dbReference type="SMART" id="SM00387">
    <property type="entry name" value="HATPase_c"/>
    <property type="match status" value="1"/>
</dbReference>
<evidence type="ECO:0000259" key="10">
    <source>
        <dbReference type="PROSITE" id="PS50109"/>
    </source>
</evidence>
<dbReference type="GO" id="GO:0030295">
    <property type="term" value="F:protein kinase activator activity"/>
    <property type="evidence" value="ECO:0007669"/>
    <property type="project" value="TreeGrafter"/>
</dbReference>
<keyword evidence="6 11" id="KW-0418">Kinase</keyword>
<keyword evidence="4" id="KW-0808">Transferase</keyword>
<dbReference type="Gene3D" id="1.10.287.130">
    <property type="match status" value="1"/>
</dbReference>
<reference evidence="11 12" key="1">
    <citation type="submission" date="2015-02" db="EMBL/GenBank/DDBJ databases">
        <title>Whole genome shotgun sequencing of cultured foodborne pathogen.</title>
        <authorList>
            <person name="Timme R."/>
            <person name="Allard M.W."/>
            <person name="Strain E."/>
            <person name="Evans P.S."/>
            <person name="Brown E."/>
        </authorList>
    </citation>
    <scope>NUCLEOTIDE SEQUENCE [LARGE SCALE GENOMIC DNA]</scope>
    <source>
        <strain evidence="11 12">GCSL-TSO-24</strain>
    </source>
</reference>
<dbReference type="EMBL" id="JZSH01000017">
    <property type="protein sequence ID" value="KJF78892.1"/>
    <property type="molecule type" value="Genomic_DNA"/>
</dbReference>
<dbReference type="GO" id="GO:0000155">
    <property type="term" value="F:phosphorelay sensor kinase activity"/>
    <property type="evidence" value="ECO:0007669"/>
    <property type="project" value="InterPro"/>
</dbReference>
<keyword evidence="9" id="KW-1133">Transmembrane helix</keyword>
<dbReference type="InterPro" id="IPR003661">
    <property type="entry name" value="HisK_dim/P_dom"/>
</dbReference>
<dbReference type="InterPro" id="IPR050351">
    <property type="entry name" value="BphY/WalK/GraS-like"/>
</dbReference>
<comment type="catalytic activity">
    <reaction evidence="1">
        <text>ATP + protein L-histidine = ADP + protein N-phospho-L-histidine.</text>
        <dbReference type="EC" id="2.7.13.3"/>
    </reaction>
</comment>
<dbReference type="InterPro" id="IPR003594">
    <property type="entry name" value="HATPase_dom"/>
</dbReference>
<dbReference type="InterPro" id="IPR036097">
    <property type="entry name" value="HisK_dim/P_sf"/>
</dbReference>
<organism evidence="11 12">
    <name type="scientific">Morganella morganii</name>
    <name type="common">Proteus morganii</name>
    <dbReference type="NCBI Taxonomy" id="582"/>
    <lineage>
        <taxon>Bacteria</taxon>
        <taxon>Pseudomonadati</taxon>
        <taxon>Pseudomonadota</taxon>
        <taxon>Gammaproteobacteria</taxon>
        <taxon>Enterobacterales</taxon>
        <taxon>Morganellaceae</taxon>
        <taxon>Morganella</taxon>
    </lineage>
</organism>
<protein>
    <recommendedName>
        <fullName evidence="2">histidine kinase</fullName>
        <ecNumber evidence="2">2.7.13.3</ecNumber>
    </recommendedName>
</protein>
<gene>
    <name evidence="11" type="ORF">UA45_03115</name>
</gene>
<proteinExistence type="predicted"/>
<dbReference type="CDD" id="cd00082">
    <property type="entry name" value="HisKA"/>
    <property type="match status" value="1"/>
</dbReference>
<accession>A0A0D8LAL5</accession>
<name>A0A0D8LAL5_MORMO</name>